<evidence type="ECO:0000313" key="1">
    <source>
        <dbReference type="EMBL" id="RED54295.1"/>
    </source>
</evidence>
<protein>
    <submittedName>
        <fullName evidence="1">Uncharacterized protein</fullName>
    </submittedName>
</protein>
<proteinExistence type="predicted"/>
<dbReference type="EMBL" id="QRDW01000001">
    <property type="protein sequence ID" value="RED54295.1"/>
    <property type="molecule type" value="Genomic_DNA"/>
</dbReference>
<dbReference type="RefSeq" id="WP_181905200.1">
    <property type="nucleotide sequence ID" value="NZ_QRDW01000001.1"/>
</dbReference>
<dbReference type="AlphaFoldDB" id="A0A3D9HY02"/>
<sequence length="55" mass="6709">MTDRPENKETDSRITLEGIEGKMEASTWRKIHRLLDKHPERFTAVLRNWMNEKRR</sequence>
<reference evidence="1 2" key="1">
    <citation type="submission" date="2018-07" db="EMBL/GenBank/DDBJ databases">
        <title>Genomic Encyclopedia of Type Strains, Phase III (KMG-III): the genomes of soil and plant-associated and newly described type strains.</title>
        <authorList>
            <person name="Whitman W."/>
        </authorList>
    </citation>
    <scope>NUCLEOTIDE SEQUENCE [LARGE SCALE GENOMIC DNA]</scope>
    <source>
        <strain evidence="1 2">CECT 8488</strain>
    </source>
</reference>
<comment type="caution">
    <text evidence="1">The sequence shown here is derived from an EMBL/GenBank/DDBJ whole genome shotgun (WGS) entry which is preliminary data.</text>
</comment>
<gene>
    <name evidence="1" type="ORF">DFP90_1011098</name>
</gene>
<keyword evidence="2" id="KW-1185">Reference proteome</keyword>
<name>A0A3D9HY02_9PROT</name>
<dbReference type="Proteomes" id="UP000256845">
    <property type="component" value="Unassembled WGS sequence"/>
</dbReference>
<evidence type="ECO:0000313" key="2">
    <source>
        <dbReference type="Proteomes" id="UP000256845"/>
    </source>
</evidence>
<organism evidence="1 2">
    <name type="scientific">Aestuariispira insulae</name>
    <dbReference type="NCBI Taxonomy" id="1461337"/>
    <lineage>
        <taxon>Bacteria</taxon>
        <taxon>Pseudomonadati</taxon>
        <taxon>Pseudomonadota</taxon>
        <taxon>Alphaproteobacteria</taxon>
        <taxon>Rhodospirillales</taxon>
        <taxon>Kiloniellaceae</taxon>
        <taxon>Aestuariispira</taxon>
    </lineage>
</organism>
<accession>A0A3D9HY02</accession>